<keyword evidence="2" id="KW-1185">Reference proteome</keyword>
<dbReference type="AlphaFoldDB" id="A0AAC9FHL7"/>
<dbReference type="SUPFAM" id="SSF52096">
    <property type="entry name" value="ClpP/crotonase"/>
    <property type="match status" value="1"/>
</dbReference>
<proteinExistence type="predicted"/>
<accession>A0AAC9FHL7</accession>
<sequence>MEEPMTLSQTSESPVTAQTVDGVCRIILNRPDRLNAVTPDLYEALGPIVEGVAADRDVRCVVLTGAGKAFCAGRDLKAGSPDPAAASAGAWIERRIDYLRRHARIAHGLHTMGKPVIAMINGACAGAGLSLAGACDIRIAARSAVLTSAFVKVGLPGDMGGIWFWSRILGAGRARRLYLMSERFDADAAAEFGIVDQVVDDDALAETVETLARSFADGSARAYRYAKEALNAAESANLDAILDLEASHMAMAGIDAAFAAGEYETHRS</sequence>
<dbReference type="PANTHER" id="PTHR43459">
    <property type="entry name" value="ENOYL-COA HYDRATASE"/>
    <property type="match status" value="1"/>
</dbReference>
<name>A0AAC9FHL7_SPHMC</name>
<dbReference type="Pfam" id="PF00378">
    <property type="entry name" value="ECH_1"/>
    <property type="match status" value="1"/>
</dbReference>
<dbReference type="EMBL" id="CP013345">
    <property type="protein sequence ID" value="AMU92696.1"/>
    <property type="molecule type" value="Genomic_DNA"/>
</dbReference>
<reference evidence="1 2" key="2">
    <citation type="journal article" date="2016" name="Genome Announc.">
        <title>Complete Genome Sequence of Sphingopyxis macrogoltabida Strain 203N (NBRC 111659), a Polyethylene Glycol Degrader.</title>
        <authorList>
            <person name="Ohtsubo Y."/>
            <person name="Nonoyama S."/>
            <person name="Nagata Y."/>
            <person name="Numata M."/>
            <person name="Tsuchikane K."/>
            <person name="Hosoyama A."/>
            <person name="Yamazoe A."/>
            <person name="Tsuda M."/>
            <person name="Fujita N."/>
            <person name="Kawai F."/>
        </authorList>
    </citation>
    <scope>NUCLEOTIDE SEQUENCE [LARGE SCALE GENOMIC DNA]</scope>
    <source>
        <strain evidence="1 2">203N</strain>
    </source>
</reference>
<dbReference type="InterPro" id="IPR029045">
    <property type="entry name" value="ClpP/crotonase-like_dom_sf"/>
</dbReference>
<dbReference type="Gene3D" id="3.90.226.10">
    <property type="entry name" value="2-enoyl-CoA Hydratase, Chain A, domain 1"/>
    <property type="match status" value="1"/>
</dbReference>
<organism evidence="1 2">
    <name type="scientific">Sphingopyxis macrogoltabida</name>
    <name type="common">Sphingomonas macrogoltabidus</name>
    <dbReference type="NCBI Taxonomy" id="33050"/>
    <lineage>
        <taxon>Bacteria</taxon>
        <taxon>Pseudomonadati</taxon>
        <taxon>Pseudomonadota</taxon>
        <taxon>Alphaproteobacteria</taxon>
        <taxon>Sphingomonadales</taxon>
        <taxon>Sphingomonadaceae</taxon>
        <taxon>Sphingopyxis</taxon>
    </lineage>
</organism>
<dbReference type="GO" id="GO:0003824">
    <property type="term" value="F:catalytic activity"/>
    <property type="evidence" value="ECO:0007669"/>
    <property type="project" value="UniProtKB-ARBA"/>
</dbReference>
<protein>
    <recommendedName>
        <fullName evidence="3">Enoyl-CoA hydratase</fullName>
    </recommendedName>
</protein>
<reference evidence="2" key="1">
    <citation type="submission" date="2015-11" db="EMBL/GenBank/DDBJ databases">
        <title>Complete genome sequence of a polyethylene-glycol degrader Sphingopyxis macrogoltabida 203N (NBRC 111659).</title>
        <authorList>
            <person name="Yoshiyuki O."/>
            <person name="Shouta N."/>
            <person name="Nagata Y."/>
            <person name="Numata M."/>
            <person name="Tsuchikane K."/>
            <person name="Hosoyama A."/>
            <person name="Yamazoe A."/>
            <person name="Tsuda M."/>
            <person name="Fujita N."/>
            <person name="Kawai F."/>
        </authorList>
    </citation>
    <scope>NUCLEOTIDE SEQUENCE [LARGE SCALE GENOMIC DNA]</scope>
    <source>
        <strain evidence="2">203N</strain>
        <plasmid evidence="2">unnamed1</plasmid>
    </source>
</reference>
<evidence type="ECO:0008006" key="3">
    <source>
        <dbReference type="Google" id="ProtNLM"/>
    </source>
</evidence>
<evidence type="ECO:0000313" key="1">
    <source>
        <dbReference type="EMBL" id="AMU92696.1"/>
    </source>
</evidence>
<dbReference type="InterPro" id="IPR001753">
    <property type="entry name" value="Enoyl-CoA_hydra/iso"/>
</dbReference>
<evidence type="ECO:0000313" key="2">
    <source>
        <dbReference type="Proteomes" id="UP000076088"/>
    </source>
</evidence>
<dbReference type="Proteomes" id="UP000076088">
    <property type="component" value="Plasmid unnamed1"/>
</dbReference>
<keyword evidence="1" id="KW-0614">Plasmid</keyword>
<dbReference type="PANTHER" id="PTHR43459:SF1">
    <property type="entry name" value="EG:BACN32G11.4 PROTEIN"/>
    <property type="match status" value="1"/>
</dbReference>
<geneLocation type="plasmid" evidence="1 2">
    <name>unnamed1</name>
</geneLocation>
<gene>
    <name evidence="1" type="ORF">ATM17_31035</name>
</gene>
<dbReference type="CDD" id="cd06558">
    <property type="entry name" value="crotonase-like"/>
    <property type="match status" value="1"/>
</dbReference>